<dbReference type="EMBL" id="BAABJP010000068">
    <property type="protein sequence ID" value="GAA5176477.1"/>
    <property type="molecule type" value="Genomic_DNA"/>
</dbReference>
<reference evidence="2" key="1">
    <citation type="journal article" date="2019" name="Int. J. Syst. Evol. Microbiol.">
        <title>The Global Catalogue of Microorganisms (GCM) 10K type strain sequencing project: providing services to taxonomists for standard genome sequencing and annotation.</title>
        <authorList>
            <consortium name="The Broad Institute Genomics Platform"/>
            <consortium name="The Broad Institute Genome Sequencing Center for Infectious Disease"/>
            <person name="Wu L."/>
            <person name="Ma J."/>
        </authorList>
    </citation>
    <scope>NUCLEOTIDE SEQUENCE [LARGE SCALE GENOMIC DNA]</scope>
    <source>
        <strain evidence="2">JCM 18303</strain>
    </source>
</reference>
<name>A0ABP9RFE5_9PSEU</name>
<accession>A0ABP9RFE5</accession>
<dbReference type="InterPro" id="IPR045649">
    <property type="entry name" value="DUF6400"/>
</dbReference>
<protein>
    <recommendedName>
        <fullName evidence="3">DUF5753 domain-containing protein</fullName>
    </recommendedName>
</protein>
<dbReference type="Pfam" id="PF19938">
    <property type="entry name" value="DUF6400"/>
    <property type="match status" value="1"/>
</dbReference>
<gene>
    <name evidence="1" type="ORF">GCM10023321_84980</name>
</gene>
<evidence type="ECO:0000313" key="1">
    <source>
        <dbReference type="EMBL" id="GAA5176477.1"/>
    </source>
</evidence>
<keyword evidence="2" id="KW-1185">Reference proteome</keyword>
<sequence>MSQWVDVDRGRTVPAYMAMEYVLDLTAHEQLRLAAVYAATPDFDPGVALAEETEAHRMLYSDLDAEQQATYQLLVDAGVLGA</sequence>
<evidence type="ECO:0008006" key="3">
    <source>
        <dbReference type="Google" id="ProtNLM"/>
    </source>
</evidence>
<evidence type="ECO:0000313" key="2">
    <source>
        <dbReference type="Proteomes" id="UP001428817"/>
    </source>
</evidence>
<dbReference type="Proteomes" id="UP001428817">
    <property type="component" value="Unassembled WGS sequence"/>
</dbReference>
<proteinExistence type="predicted"/>
<organism evidence="1 2">
    <name type="scientific">Pseudonocardia eucalypti</name>
    <dbReference type="NCBI Taxonomy" id="648755"/>
    <lineage>
        <taxon>Bacteria</taxon>
        <taxon>Bacillati</taxon>
        <taxon>Actinomycetota</taxon>
        <taxon>Actinomycetes</taxon>
        <taxon>Pseudonocardiales</taxon>
        <taxon>Pseudonocardiaceae</taxon>
        <taxon>Pseudonocardia</taxon>
    </lineage>
</organism>
<comment type="caution">
    <text evidence="1">The sequence shown here is derived from an EMBL/GenBank/DDBJ whole genome shotgun (WGS) entry which is preliminary data.</text>
</comment>